<dbReference type="AlphaFoldDB" id="A0A3D8M5N5"/>
<sequence>MTKPMILASGLQSGGTTLVSSAFLKHPDLDGVLDMASDRIEYELSLAKKPVTWVKMTTISFTWQEVAEVYSLQGYQVFPLLIVRNPFDAWVSLKSKWYGLNSTTAEDPPLILRFRRFLRDWEWFVSQGHPIINFETFVANPKDALQEACKSLPIDYHEFMTEGETKLKDIAYVSESNQSFLSSLTKGVSQQIASKTKSISSEEAQWLTSNFSEIITAYGYQNHHHVHDEPSVLGGHLVPHPFDSRRYLGFGPQASLRRVSDKFPELIKCCSALIDSGVPIAIYGSGEFAQYLNSVLSQNNIKVECFYDSFLNVEHAIHDVPVRRYSATSRDQFIIIASFKNAQSIASFLSSKGVSAERVYTFLREG</sequence>
<reference evidence="2" key="1">
    <citation type="submission" date="2018-08" db="EMBL/GenBank/DDBJ databases">
        <authorList>
            <person name="Zhang J."/>
            <person name="Du Z.-J."/>
        </authorList>
    </citation>
    <scope>NUCLEOTIDE SEQUENCE [LARGE SCALE GENOMIC DNA]</scope>
    <source>
        <strain evidence="2">KCTC 52655</strain>
    </source>
</reference>
<organism evidence="1 2">
    <name type="scientific">Alteromonas aestuariivivens</name>
    <dbReference type="NCBI Taxonomy" id="1938339"/>
    <lineage>
        <taxon>Bacteria</taxon>
        <taxon>Pseudomonadati</taxon>
        <taxon>Pseudomonadota</taxon>
        <taxon>Gammaproteobacteria</taxon>
        <taxon>Alteromonadales</taxon>
        <taxon>Alteromonadaceae</taxon>
        <taxon>Alteromonas/Salinimonas group</taxon>
        <taxon>Alteromonas</taxon>
    </lineage>
</organism>
<dbReference type="InterPro" id="IPR027417">
    <property type="entry name" value="P-loop_NTPase"/>
</dbReference>
<keyword evidence="2" id="KW-1185">Reference proteome</keyword>
<evidence type="ECO:0008006" key="3">
    <source>
        <dbReference type="Google" id="ProtNLM"/>
    </source>
</evidence>
<dbReference type="Gene3D" id="3.40.50.300">
    <property type="entry name" value="P-loop containing nucleotide triphosphate hydrolases"/>
    <property type="match status" value="1"/>
</dbReference>
<evidence type="ECO:0000313" key="1">
    <source>
        <dbReference type="EMBL" id="RDV25057.1"/>
    </source>
</evidence>
<gene>
    <name evidence="1" type="ORF">DXV75_10530</name>
</gene>
<dbReference type="Proteomes" id="UP000256561">
    <property type="component" value="Unassembled WGS sequence"/>
</dbReference>
<comment type="caution">
    <text evidence="1">The sequence shown here is derived from an EMBL/GenBank/DDBJ whole genome shotgun (WGS) entry which is preliminary data.</text>
</comment>
<protein>
    <recommendedName>
        <fullName evidence="3">Sulfotransferase domain-containing protein</fullName>
    </recommendedName>
</protein>
<accession>A0A3D8M5N5</accession>
<evidence type="ECO:0000313" key="2">
    <source>
        <dbReference type="Proteomes" id="UP000256561"/>
    </source>
</evidence>
<proteinExistence type="predicted"/>
<name>A0A3D8M5N5_9ALTE</name>
<dbReference type="EMBL" id="QRHA01000007">
    <property type="protein sequence ID" value="RDV25057.1"/>
    <property type="molecule type" value="Genomic_DNA"/>
</dbReference>
<dbReference type="SUPFAM" id="SSF52540">
    <property type="entry name" value="P-loop containing nucleoside triphosphate hydrolases"/>
    <property type="match status" value="1"/>
</dbReference>